<dbReference type="Gene3D" id="2.20.100.10">
    <property type="entry name" value="Thrombospondin type-1 (TSP1) repeat"/>
    <property type="match status" value="1"/>
</dbReference>
<dbReference type="Pfam" id="PF00090">
    <property type="entry name" value="TSP_1"/>
    <property type="match status" value="1"/>
</dbReference>
<dbReference type="AlphaFoldDB" id="A0A0R3PPU5"/>
<keyword evidence="2" id="KW-1185">Reference proteome</keyword>
<dbReference type="OrthoDB" id="5876856at2759"/>
<evidence type="ECO:0000313" key="3">
    <source>
        <dbReference type="WBParaSite" id="ACOC_0000727201-mRNA-1"/>
    </source>
</evidence>
<dbReference type="SUPFAM" id="SSF82895">
    <property type="entry name" value="TSP-1 type 1 repeat"/>
    <property type="match status" value="1"/>
</dbReference>
<dbReference type="PANTHER" id="PTHR31507:SF11">
    <property type="entry name" value="THROMBOSPONDIN TYPE 1 DOMAIN PROTEIN"/>
    <property type="match status" value="1"/>
</dbReference>
<dbReference type="PRINTS" id="PR01705">
    <property type="entry name" value="TSP1REPEAT"/>
</dbReference>
<organism evidence="3">
    <name type="scientific">Angiostrongylus costaricensis</name>
    <name type="common">Nematode worm</name>
    <dbReference type="NCBI Taxonomy" id="334426"/>
    <lineage>
        <taxon>Eukaryota</taxon>
        <taxon>Metazoa</taxon>
        <taxon>Ecdysozoa</taxon>
        <taxon>Nematoda</taxon>
        <taxon>Chromadorea</taxon>
        <taxon>Rhabditida</taxon>
        <taxon>Rhabditina</taxon>
        <taxon>Rhabditomorpha</taxon>
        <taxon>Strongyloidea</taxon>
        <taxon>Metastrongylidae</taxon>
        <taxon>Angiostrongylus</taxon>
    </lineage>
</organism>
<dbReference type="WBParaSite" id="ACOC_0000727201-mRNA-1">
    <property type="protein sequence ID" value="ACOC_0000727201-mRNA-1"/>
    <property type="gene ID" value="ACOC_0000727201"/>
</dbReference>
<protein>
    <submittedName>
        <fullName evidence="3">Thrombospondin type 1 domain protein</fullName>
    </submittedName>
</protein>
<name>A0A0R3PPU5_ANGCS</name>
<dbReference type="PROSITE" id="PS50092">
    <property type="entry name" value="TSP1"/>
    <property type="match status" value="1"/>
</dbReference>
<dbReference type="Proteomes" id="UP000267027">
    <property type="component" value="Unassembled WGS sequence"/>
</dbReference>
<evidence type="ECO:0000313" key="2">
    <source>
        <dbReference type="Proteomes" id="UP000267027"/>
    </source>
</evidence>
<dbReference type="PANTHER" id="PTHR31507">
    <property type="entry name" value="PROTEIN CBG15923"/>
    <property type="match status" value="1"/>
</dbReference>
<accession>A0A0R3PPU5</accession>
<dbReference type="STRING" id="334426.A0A0R3PPU5"/>
<dbReference type="OMA" id="EAQTCSW"/>
<evidence type="ECO:0000313" key="1">
    <source>
        <dbReference type="EMBL" id="VDM58858.1"/>
    </source>
</evidence>
<sequence>MGTKMKSDSAWVTWSEWSTCSDECGSCGVRRRTRICLTKFPQCTCSGDSTTIEFCNVEICRYPRTPCCYNFQVSSYYGRFACLENGPFLKRVGVN</sequence>
<reference evidence="3" key="1">
    <citation type="submission" date="2017-02" db="UniProtKB">
        <authorList>
            <consortium name="WormBaseParasite"/>
        </authorList>
    </citation>
    <scope>IDENTIFICATION</scope>
</reference>
<dbReference type="InterPro" id="IPR000884">
    <property type="entry name" value="TSP1_rpt"/>
</dbReference>
<proteinExistence type="predicted"/>
<dbReference type="SMART" id="SM00209">
    <property type="entry name" value="TSP1"/>
    <property type="match status" value="1"/>
</dbReference>
<dbReference type="InterPro" id="IPR036383">
    <property type="entry name" value="TSP1_rpt_sf"/>
</dbReference>
<dbReference type="EMBL" id="UYYA01004022">
    <property type="protein sequence ID" value="VDM58858.1"/>
    <property type="molecule type" value="Genomic_DNA"/>
</dbReference>
<gene>
    <name evidence="1" type="ORF">ACOC_LOCUS7273</name>
</gene>
<reference evidence="1 2" key="2">
    <citation type="submission" date="2018-11" db="EMBL/GenBank/DDBJ databases">
        <authorList>
            <consortium name="Pathogen Informatics"/>
        </authorList>
    </citation>
    <scope>NUCLEOTIDE SEQUENCE [LARGE SCALE GENOMIC DNA]</scope>
    <source>
        <strain evidence="1 2">Costa Rica</strain>
    </source>
</reference>